<evidence type="ECO:0000313" key="4">
    <source>
        <dbReference type="EMBL" id="MBH0777701.1"/>
    </source>
</evidence>
<dbReference type="Gene3D" id="1.10.540.10">
    <property type="entry name" value="Acyl-CoA dehydrogenase/oxidase, N-terminal domain"/>
    <property type="match status" value="1"/>
</dbReference>
<gene>
    <name evidence="4" type="ORF">IT779_15605</name>
</gene>
<reference evidence="4" key="1">
    <citation type="submission" date="2020-11" db="EMBL/GenBank/DDBJ databases">
        <title>Nocardia NEAU-351.nov., a novel actinomycete isolated from the cow dung.</title>
        <authorList>
            <person name="Zhang X."/>
        </authorList>
    </citation>
    <scope>NUCLEOTIDE SEQUENCE</scope>
    <source>
        <strain evidence="4">NEAU-351</strain>
    </source>
</reference>
<dbReference type="Proteomes" id="UP000655751">
    <property type="component" value="Unassembled WGS sequence"/>
</dbReference>
<dbReference type="InterPro" id="IPR013107">
    <property type="entry name" value="Acyl-CoA_DH_C"/>
</dbReference>
<dbReference type="EMBL" id="JADMLG010000005">
    <property type="protein sequence ID" value="MBH0777701.1"/>
    <property type="molecule type" value="Genomic_DNA"/>
</dbReference>
<sequence length="386" mass="41464">MRTVRGERSEARADLLAAVAGIEHVLAGAADRGESDRLVPARALTALRESGLLAALAPREVGGLQVDPVTEMELIEAVSAVDGSTGWLFWALAGSTARAASMLPDSAVAEVFPAGGRFPLIAFQERGFGNRLEPTRSGVRVDGWWPFGTGAQYADWVLTIGRCASPHYCPWPETPQLAAVVPVGEFEVVDCWDGAGLAATGTVDYRVRDLVVPWSRVWPYPVAGPERGGAYFGFRRAAIKHLGFALGVGRGALRAFTSHVRERYRGTRRSMPDGLVTELARSRLALDAARALGMETVSGLWWQASGSGGVEEATYRRVRAVARSATEVAFEICALVARYGDSGMLARQHYSQRALRDIVAGSAHGEMSVRALEEFGRDLLAGEGVR</sequence>
<evidence type="ECO:0000256" key="1">
    <source>
        <dbReference type="ARBA" id="ARBA00023002"/>
    </source>
</evidence>
<dbReference type="InterPro" id="IPR037069">
    <property type="entry name" value="AcylCoA_DH/ox_N_sf"/>
</dbReference>
<dbReference type="InterPro" id="IPR046373">
    <property type="entry name" value="Acyl-CoA_Oxase/DH_mid-dom_sf"/>
</dbReference>
<evidence type="ECO:0000313" key="5">
    <source>
        <dbReference type="Proteomes" id="UP000655751"/>
    </source>
</evidence>
<dbReference type="PIRSF" id="PIRSF016578">
    <property type="entry name" value="HsaA"/>
    <property type="match status" value="1"/>
</dbReference>
<dbReference type="GO" id="GO:0050660">
    <property type="term" value="F:flavin adenine dinucleotide binding"/>
    <property type="evidence" value="ECO:0007669"/>
    <property type="project" value="InterPro"/>
</dbReference>
<proteinExistence type="predicted"/>
<feature type="domain" description="Acyl-CoA dehydrogenase/oxidase N-terminal" evidence="2">
    <location>
        <begin position="26"/>
        <end position="91"/>
    </location>
</feature>
<dbReference type="InterPro" id="IPR013786">
    <property type="entry name" value="AcylCoA_DH/ox_N"/>
</dbReference>
<protein>
    <submittedName>
        <fullName evidence="4">Acyl-CoA dehydrogenase family protein</fullName>
    </submittedName>
</protein>
<dbReference type="Pfam" id="PF02771">
    <property type="entry name" value="Acyl-CoA_dh_N"/>
    <property type="match status" value="1"/>
</dbReference>
<dbReference type="Gene3D" id="1.20.140.10">
    <property type="entry name" value="Butyryl-CoA Dehydrogenase, subunit A, domain 3"/>
    <property type="match status" value="1"/>
</dbReference>
<dbReference type="AlphaFoldDB" id="A0A931IB00"/>
<dbReference type="Pfam" id="PF08028">
    <property type="entry name" value="Acyl-CoA_dh_2"/>
    <property type="match status" value="1"/>
</dbReference>
<evidence type="ECO:0000259" key="2">
    <source>
        <dbReference type="Pfam" id="PF02771"/>
    </source>
</evidence>
<dbReference type="SUPFAM" id="SSF56645">
    <property type="entry name" value="Acyl-CoA dehydrogenase NM domain-like"/>
    <property type="match status" value="1"/>
</dbReference>
<keyword evidence="1" id="KW-0560">Oxidoreductase</keyword>
<dbReference type="GO" id="GO:0016627">
    <property type="term" value="F:oxidoreductase activity, acting on the CH-CH group of donors"/>
    <property type="evidence" value="ECO:0007669"/>
    <property type="project" value="InterPro"/>
</dbReference>
<dbReference type="Gene3D" id="2.40.110.10">
    <property type="entry name" value="Butyryl-CoA Dehydrogenase, subunit A, domain 2"/>
    <property type="match status" value="1"/>
</dbReference>
<comment type="caution">
    <text evidence="4">The sequence shown here is derived from an EMBL/GenBank/DDBJ whole genome shotgun (WGS) entry which is preliminary data.</text>
</comment>
<organism evidence="4 5">
    <name type="scientific">Nocardia bovistercoris</name>
    <dbReference type="NCBI Taxonomy" id="2785916"/>
    <lineage>
        <taxon>Bacteria</taxon>
        <taxon>Bacillati</taxon>
        <taxon>Actinomycetota</taxon>
        <taxon>Actinomycetes</taxon>
        <taxon>Mycobacteriales</taxon>
        <taxon>Nocardiaceae</taxon>
        <taxon>Nocardia</taxon>
    </lineage>
</organism>
<dbReference type="InterPro" id="IPR009100">
    <property type="entry name" value="AcylCoA_DH/oxidase_NM_dom_sf"/>
</dbReference>
<evidence type="ECO:0000259" key="3">
    <source>
        <dbReference type="Pfam" id="PF08028"/>
    </source>
</evidence>
<name>A0A931IB00_9NOCA</name>
<accession>A0A931IB00</accession>
<dbReference type="RefSeq" id="WP_196150013.1">
    <property type="nucleotide sequence ID" value="NZ_JADMLG010000005.1"/>
</dbReference>
<keyword evidence="5" id="KW-1185">Reference proteome</keyword>
<feature type="domain" description="Acyl-CoA dehydrogenase C-terminal" evidence="3">
    <location>
        <begin position="244"/>
        <end position="366"/>
    </location>
</feature>